<dbReference type="SMART" id="SM00671">
    <property type="entry name" value="SEL1"/>
    <property type="match status" value="1"/>
</dbReference>
<evidence type="ECO:0000313" key="3">
    <source>
        <dbReference type="Proteomes" id="UP001153678"/>
    </source>
</evidence>
<feature type="non-terminal residue" evidence="2">
    <location>
        <position position="133"/>
    </location>
</feature>
<protein>
    <submittedName>
        <fullName evidence="2">12858_t:CDS:1</fullName>
    </submittedName>
</protein>
<gene>
    <name evidence="2" type="ORF">FWILDA_LOCUS10846</name>
</gene>
<evidence type="ECO:0000256" key="1">
    <source>
        <dbReference type="ARBA" id="ARBA00038101"/>
    </source>
</evidence>
<dbReference type="Gene3D" id="1.25.40.10">
    <property type="entry name" value="Tetratricopeptide repeat domain"/>
    <property type="match status" value="1"/>
</dbReference>
<dbReference type="InterPro" id="IPR050767">
    <property type="entry name" value="Sel1_AlgK"/>
</dbReference>
<dbReference type="AlphaFoldDB" id="A0A9W4SVL2"/>
<evidence type="ECO:0000313" key="2">
    <source>
        <dbReference type="EMBL" id="CAI2182978.1"/>
    </source>
</evidence>
<organism evidence="2 3">
    <name type="scientific">Funneliformis geosporum</name>
    <dbReference type="NCBI Taxonomy" id="1117311"/>
    <lineage>
        <taxon>Eukaryota</taxon>
        <taxon>Fungi</taxon>
        <taxon>Fungi incertae sedis</taxon>
        <taxon>Mucoromycota</taxon>
        <taxon>Glomeromycotina</taxon>
        <taxon>Glomeromycetes</taxon>
        <taxon>Glomerales</taxon>
        <taxon>Glomeraceae</taxon>
        <taxon>Funneliformis</taxon>
    </lineage>
</organism>
<dbReference type="InterPro" id="IPR006597">
    <property type="entry name" value="Sel1-like"/>
</dbReference>
<dbReference type="EMBL" id="CAMKVN010002890">
    <property type="protein sequence ID" value="CAI2182978.1"/>
    <property type="molecule type" value="Genomic_DNA"/>
</dbReference>
<comment type="caution">
    <text evidence="2">The sequence shown here is derived from an EMBL/GenBank/DDBJ whole genome shotgun (WGS) entry which is preliminary data.</text>
</comment>
<dbReference type="InterPro" id="IPR011990">
    <property type="entry name" value="TPR-like_helical_dom_sf"/>
</dbReference>
<name>A0A9W4SVL2_9GLOM</name>
<dbReference type="PANTHER" id="PTHR11102:SF160">
    <property type="entry name" value="ERAD-ASSOCIATED E3 UBIQUITIN-PROTEIN LIGASE COMPONENT HRD3"/>
    <property type="match status" value="1"/>
</dbReference>
<dbReference type="Pfam" id="PF08238">
    <property type="entry name" value="Sel1"/>
    <property type="match status" value="3"/>
</dbReference>
<keyword evidence="3" id="KW-1185">Reference proteome</keyword>
<sequence>MATGKGSYFSVLSEDESCEDITDINKDLFIGVNEDHNKALKLFLKAAEDNYPIAQVYLAKSFELYEKLAKKEIADAQFQLGNCFNYGIGTKIDEVQAVCWYTKAAINGDIVASFTLKMYYNQRAKDDLRKSNK</sequence>
<dbReference type="Proteomes" id="UP001153678">
    <property type="component" value="Unassembled WGS sequence"/>
</dbReference>
<dbReference type="OrthoDB" id="2384430at2759"/>
<comment type="similarity">
    <text evidence="1">Belongs to the sel-1 family.</text>
</comment>
<proteinExistence type="inferred from homology"/>
<accession>A0A9W4SVL2</accession>
<dbReference type="PANTHER" id="PTHR11102">
    <property type="entry name" value="SEL-1-LIKE PROTEIN"/>
    <property type="match status" value="1"/>
</dbReference>
<reference evidence="2" key="1">
    <citation type="submission" date="2022-08" db="EMBL/GenBank/DDBJ databases">
        <authorList>
            <person name="Kallberg Y."/>
            <person name="Tangrot J."/>
            <person name="Rosling A."/>
        </authorList>
    </citation>
    <scope>NUCLEOTIDE SEQUENCE</scope>
    <source>
        <strain evidence="2">Wild A</strain>
    </source>
</reference>
<dbReference type="SUPFAM" id="SSF81901">
    <property type="entry name" value="HCP-like"/>
    <property type="match status" value="1"/>
</dbReference>